<dbReference type="InterPro" id="IPR002222">
    <property type="entry name" value="Ribosomal_uS19"/>
</dbReference>
<dbReference type="GO" id="GO:0003735">
    <property type="term" value="F:structural constituent of ribosome"/>
    <property type="evidence" value="ECO:0007669"/>
    <property type="project" value="InterPro"/>
</dbReference>
<keyword evidence="8" id="KW-0496">Mitochondrion</keyword>
<evidence type="ECO:0000256" key="6">
    <source>
        <dbReference type="ARBA" id="ARBA00035253"/>
    </source>
</evidence>
<dbReference type="PANTHER" id="PTHR11880:SF8">
    <property type="entry name" value="SMALL RIBOSOMAL SUBUNIT PROTEIN US19M"/>
    <property type="match status" value="1"/>
</dbReference>
<keyword evidence="4 7" id="KW-0689">Ribosomal protein</keyword>
<evidence type="ECO:0000256" key="2">
    <source>
        <dbReference type="ARBA" id="ARBA00022730"/>
    </source>
</evidence>
<evidence type="ECO:0000256" key="7">
    <source>
        <dbReference type="RuleBase" id="RU003485"/>
    </source>
</evidence>
<dbReference type="RefSeq" id="YP_010164003.1">
    <property type="nucleotide sequence ID" value="NC_057471.1"/>
</dbReference>
<dbReference type="InterPro" id="IPR020934">
    <property type="entry name" value="Ribosomal_uS19_CS"/>
</dbReference>
<dbReference type="GO" id="GO:0019843">
    <property type="term" value="F:rRNA binding"/>
    <property type="evidence" value="ECO:0007669"/>
    <property type="project" value="UniProtKB-KW"/>
</dbReference>
<evidence type="ECO:0000256" key="1">
    <source>
        <dbReference type="ARBA" id="ARBA00007345"/>
    </source>
</evidence>
<dbReference type="PIRSF" id="PIRSF002144">
    <property type="entry name" value="Ribosomal_S19"/>
    <property type="match status" value="1"/>
</dbReference>
<evidence type="ECO:0000256" key="4">
    <source>
        <dbReference type="ARBA" id="ARBA00022980"/>
    </source>
</evidence>
<dbReference type="GeneID" id="67267233"/>
<evidence type="ECO:0000256" key="3">
    <source>
        <dbReference type="ARBA" id="ARBA00022884"/>
    </source>
</evidence>
<accession>A0A891GTP8</accession>
<dbReference type="InterPro" id="IPR005732">
    <property type="entry name" value="Ribosomal_uS19_bac-type"/>
</dbReference>
<keyword evidence="5 7" id="KW-0687">Ribonucleoprotein</keyword>
<dbReference type="PROSITE" id="PS00323">
    <property type="entry name" value="RIBOSOMAL_S19"/>
    <property type="match status" value="1"/>
</dbReference>
<organism evidence="8">
    <name type="scientific">Thalassiosira nordenskioeldii</name>
    <name type="common">Marine diatom</name>
    <dbReference type="NCBI Taxonomy" id="83372"/>
    <lineage>
        <taxon>Eukaryota</taxon>
        <taxon>Sar</taxon>
        <taxon>Stramenopiles</taxon>
        <taxon>Ochrophyta</taxon>
        <taxon>Bacillariophyta</taxon>
        <taxon>Coscinodiscophyceae</taxon>
        <taxon>Thalassiosirophycidae</taxon>
        <taxon>Thalassiosirales</taxon>
        <taxon>Thalassiosiraceae</taxon>
        <taxon>Thalassiosira</taxon>
    </lineage>
</organism>
<dbReference type="Gene3D" id="3.30.860.10">
    <property type="entry name" value="30s Ribosomal Protein S19, Chain A"/>
    <property type="match status" value="1"/>
</dbReference>
<dbReference type="GO" id="GO:0005763">
    <property type="term" value="C:mitochondrial small ribosomal subunit"/>
    <property type="evidence" value="ECO:0007669"/>
    <property type="project" value="TreeGrafter"/>
</dbReference>
<dbReference type="HAMAP" id="MF_00531">
    <property type="entry name" value="Ribosomal_uS19"/>
    <property type="match status" value="1"/>
</dbReference>
<dbReference type="GO" id="GO:0000028">
    <property type="term" value="P:ribosomal small subunit assembly"/>
    <property type="evidence" value="ECO:0007669"/>
    <property type="project" value="TreeGrafter"/>
</dbReference>
<dbReference type="AlphaFoldDB" id="A0A891GTP8"/>
<evidence type="ECO:0000313" key="8">
    <source>
        <dbReference type="EMBL" id="QRK25906.1"/>
    </source>
</evidence>
<sequence length="86" mass="10072">MNRVKWKGPYVENDLLKKVKDSELTQRNTIKTIAKNYVILPKFVGFSLKAYNGKTFTTIKIIDEMVGHKLGEFVTTRKQFSYKKKK</sequence>
<protein>
    <recommendedName>
        <fullName evidence="6">Small ribosomal subunit protein uS19c</fullName>
    </recommendedName>
</protein>
<dbReference type="NCBIfam" id="TIGR01050">
    <property type="entry name" value="rpsS_bact"/>
    <property type="match status" value="1"/>
</dbReference>
<proteinExistence type="inferred from homology"/>
<dbReference type="GO" id="GO:0006412">
    <property type="term" value="P:translation"/>
    <property type="evidence" value="ECO:0007669"/>
    <property type="project" value="InterPro"/>
</dbReference>
<keyword evidence="3" id="KW-0694">RNA-binding</keyword>
<keyword evidence="2" id="KW-0699">rRNA-binding</keyword>
<gene>
    <name evidence="8" type="primary">rps19</name>
</gene>
<evidence type="ECO:0000256" key="5">
    <source>
        <dbReference type="ARBA" id="ARBA00023274"/>
    </source>
</evidence>
<name>A0A891GTP8_THANO</name>
<reference evidence="8" key="1">
    <citation type="journal article" date="2021" name="Mitochondrial DNA Part B Resour">
        <title>Complete mitochondrial genome of the harmful algal bloom species Thalassiosira nordenskioeldii (Mediophyceae, Bacillariophyta) from the east China sea.</title>
        <authorList>
            <person name="Liu K."/>
            <person name="Liu S."/>
            <person name="Chen Y."/>
            <person name="Liu F."/>
            <person name="Chen N."/>
        </authorList>
    </citation>
    <scope>NUCLEOTIDE SEQUENCE</scope>
    <source>
        <strain evidence="8">CNS00052</strain>
    </source>
</reference>
<dbReference type="EMBL" id="MW387419">
    <property type="protein sequence ID" value="QRK25906.1"/>
    <property type="molecule type" value="Genomic_DNA"/>
</dbReference>
<dbReference type="Pfam" id="PF00203">
    <property type="entry name" value="Ribosomal_S19"/>
    <property type="match status" value="1"/>
</dbReference>
<geneLocation type="mitochondrion" evidence="8"/>
<dbReference type="InterPro" id="IPR023575">
    <property type="entry name" value="Ribosomal_uS19_SF"/>
</dbReference>
<comment type="similarity">
    <text evidence="1 7">Belongs to the universal ribosomal protein uS19 family.</text>
</comment>
<dbReference type="PRINTS" id="PR00975">
    <property type="entry name" value="RIBOSOMALS19"/>
</dbReference>
<dbReference type="SUPFAM" id="SSF54570">
    <property type="entry name" value="Ribosomal protein S19"/>
    <property type="match status" value="1"/>
</dbReference>
<dbReference type="PANTHER" id="PTHR11880">
    <property type="entry name" value="RIBOSOMAL PROTEIN S19P FAMILY MEMBER"/>
    <property type="match status" value="1"/>
</dbReference>